<comment type="caution">
    <text evidence="3">The sequence shown here is derived from an EMBL/GenBank/DDBJ whole genome shotgun (WGS) entry which is preliminary data.</text>
</comment>
<evidence type="ECO:0000256" key="1">
    <source>
        <dbReference type="ARBA" id="ARBA00022630"/>
    </source>
</evidence>
<name>K6VRK9_9ACTN</name>
<dbReference type="Pfam" id="PF00441">
    <property type="entry name" value="Acyl-CoA_dh_1"/>
    <property type="match status" value="1"/>
</dbReference>
<proteinExistence type="predicted"/>
<organism evidence="3 4">
    <name type="scientific">Gordonia rhizosphera NBRC 16068</name>
    <dbReference type="NCBI Taxonomy" id="1108045"/>
    <lineage>
        <taxon>Bacteria</taxon>
        <taxon>Bacillati</taxon>
        <taxon>Actinomycetota</taxon>
        <taxon>Actinomycetes</taxon>
        <taxon>Mycobacteriales</taxon>
        <taxon>Gordoniaceae</taxon>
        <taxon>Gordonia</taxon>
    </lineage>
</organism>
<gene>
    <name evidence="3" type="ORF">GORHZ_065_00250</name>
</gene>
<reference evidence="3 4" key="1">
    <citation type="submission" date="2012-08" db="EMBL/GenBank/DDBJ databases">
        <title>Whole genome shotgun sequence of Gordonia rhizosphera NBRC 16068.</title>
        <authorList>
            <person name="Takarada H."/>
            <person name="Isaki S."/>
            <person name="Hosoyama A."/>
            <person name="Tsuchikane K."/>
            <person name="Katsumata H."/>
            <person name="Baba S."/>
            <person name="Ohji S."/>
            <person name="Yamazaki S."/>
            <person name="Fujita N."/>
        </authorList>
    </citation>
    <scope>NUCLEOTIDE SEQUENCE [LARGE SCALE GENOMIC DNA]</scope>
    <source>
        <strain evidence="3 4">NBRC 16068</strain>
    </source>
</reference>
<dbReference type="InterPro" id="IPR009075">
    <property type="entry name" value="AcylCo_DH/oxidase_C"/>
</dbReference>
<dbReference type="Proteomes" id="UP000008363">
    <property type="component" value="Unassembled WGS sequence"/>
</dbReference>
<accession>K6VRK9</accession>
<dbReference type="OrthoDB" id="8677713at2"/>
<protein>
    <submittedName>
        <fullName evidence="3">Putative acyl-CoA dehydrogenase</fullName>
    </submittedName>
</protein>
<dbReference type="EMBL" id="BAHC01000065">
    <property type="protein sequence ID" value="GAB89560.1"/>
    <property type="molecule type" value="Genomic_DNA"/>
</dbReference>
<dbReference type="PANTHER" id="PTHR43884:SF12">
    <property type="entry name" value="ISOVALERYL-COA DEHYDROGENASE, MITOCHONDRIAL-RELATED"/>
    <property type="match status" value="1"/>
</dbReference>
<dbReference type="Gene3D" id="1.20.140.10">
    <property type="entry name" value="Butyryl-CoA Dehydrogenase, subunit A, domain 3"/>
    <property type="match status" value="1"/>
</dbReference>
<keyword evidence="1" id="KW-0285">Flavoprotein</keyword>
<evidence type="ECO:0000313" key="4">
    <source>
        <dbReference type="Proteomes" id="UP000008363"/>
    </source>
</evidence>
<dbReference type="SUPFAM" id="SSF47203">
    <property type="entry name" value="Acyl-CoA dehydrogenase C-terminal domain-like"/>
    <property type="match status" value="1"/>
</dbReference>
<dbReference type="GO" id="GO:0003995">
    <property type="term" value="F:acyl-CoA dehydrogenase activity"/>
    <property type="evidence" value="ECO:0007669"/>
    <property type="project" value="TreeGrafter"/>
</dbReference>
<keyword evidence="4" id="KW-1185">Reference proteome</keyword>
<dbReference type="eggNOG" id="COG1960">
    <property type="taxonomic scope" value="Bacteria"/>
</dbReference>
<dbReference type="STRING" id="1108045.GORHZ_065_00250"/>
<dbReference type="InterPro" id="IPR036250">
    <property type="entry name" value="AcylCo_DH-like_C"/>
</dbReference>
<evidence type="ECO:0000313" key="3">
    <source>
        <dbReference type="EMBL" id="GAB89560.1"/>
    </source>
</evidence>
<sequence length="322" mass="33910">MLQQLRPQDYITYRDAARSILARHDGQAAVDAFGIGELLIPGGDLGDPRPVLALLEAQGHRGAITDTLGRFVLTGPTLATGVIPRDRDVLAGFMIDSGSRLVVPGLCAGTDVVVDVPGTGLVLAIGPAPAGPPADPADSYLTTIDLDHVATSVLIPEAEINGFRDDLISRARLGIAAEILGICDRLLDDAITYAGARRQFGHPIGSYQAVQHILAWAATDRYQLTCLFDQVAEAAASGTLDAGLARAVKAMAGQVGHAVVQKVTQASGAISFTWEYSVNRLHRRLLMLDAIAGTSADLVAAIGRELRIHNALPELLELPAIL</sequence>
<dbReference type="RefSeq" id="WP_006331629.1">
    <property type="nucleotide sequence ID" value="NZ_BAHC01000065.1"/>
</dbReference>
<evidence type="ECO:0000259" key="2">
    <source>
        <dbReference type="Pfam" id="PF00441"/>
    </source>
</evidence>
<dbReference type="PANTHER" id="PTHR43884">
    <property type="entry name" value="ACYL-COA DEHYDROGENASE"/>
    <property type="match status" value="1"/>
</dbReference>
<dbReference type="AlphaFoldDB" id="K6VRK9"/>
<feature type="domain" description="Acyl-CoA dehydrogenase/oxidase C-terminal" evidence="2">
    <location>
        <begin position="169"/>
        <end position="305"/>
    </location>
</feature>